<dbReference type="Pfam" id="PF24098">
    <property type="entry name" value="DUF7380"/>
    <property type="match status" value="1"/>
</dbReference>
<gene>
    <name evidence="2" type="ORF">CN851_22570</name>
</gene>
<organism evidence="2">
    <name type="scientific">Salmonella enterica</name>
    <name type="common">Salmonella choleraesuis</name>
    <dbReference type="NCBI Taxonomy" id="28901"/>
    <lineage>
        <taxon>Bacteria</taxon>
        <taxon>Pseudomonadati</taxon>
        <taxon>Pseudomonadota</taxon>
        <taxon>Gammaproteobacteria</taxon>
        <taxon>Enterobacterales</taxon>
        <taxon>Enterobacteriaceae</taxon>
        <taxon>Salmonella</taxon>
    </lineage>
</organism>
<protein>
    <recommendedName>
        <fullName evidence="1">DUF7380 domain-containing protein</fullName>
    </recommendedName>
</protein>
<dbReference type="InterPro" id="IPR055804">
    <property type="entry name" value="DUF7380"/>
</dbReference>
<dbReference type="EMBL" id="AAGZKN010000017">
    <property type="protein sequence ID" value="EBT6386916.1"/>
    <property type="molecule type" value="Genomic_DNA"/>
</dbReference>
<reference evidence="2" key="1">
    <citation type="submission" date="2018-07" db="EMBL/GenBank/DDBJ databases">
        <authorList>
            <consortium name="PulseNet: The National Subtyping Network for Foodborne Disease Surveillance"/>
            <person name="Tarr C.L."/>
            <person name="Trees E."/>
            <person name="Katz L.S."/>
            <person name="Carleton-Romer H.A."/>
            <person name="Stroika S."/>
            <person name="Kucerova Z."/>
            <person name="Roache K.F."/>
            <person name="Sabol A.L."/>
            <person name="Besser J."/>
            <person name="Gerner-Smidt P."/>
        </authorList>
    </citation>
    <scope>NUCLEOTIDE SEQUENCE</scope>
    <source>
        <strain evidence="2">PNUSAS021879</strain>
    </source>
</reference>
<accession>A0A5V2R855</accession>
<feature type="domain" description="DUF7380" evidence="1">
    <location>
        <begin position="8"/>
        <end position="184"/>
    </location>
</feature>
<evidence type="ECO:0000313" key="2">
    <source>
        <dbReference type="EMBL" id="EBT6386916.1"/>
    </source>
</evidence>
<sequence>MSEFDVFSISIDDFKKSEYASILSSPRSYSHFDMESYFVQLLSSYKLKNDVSSWRLCYLLRALFNFKFSRSGDIIGFEPKIILYPERGYRPSDYKESFSTILTCIKENSDNPYIISRVCDVLWINNRKDIDSANKAIESYSLMVNDACDTLIEKQESGDIHIFDVVDCLDRGIAISRMLIGRKKQLQGGIVDSTLRLYHVLIDSGIFTGVLRVSEILYKNNLLCPLQLAENAEKIADEHCGASYFDAVKKLFYFASELYVKNDMEEQGRRCRIKASEITLAQFEQSSSSILKAHWLRVALGEFRAIGGMNEEIKKIREELNSIRDQINDEMHFFAIPMDLSDVIAQKEHVYNQLDFSRVIKTLIARFKIVSASEIMERARSDAKKHFFLNMSETVVYDDRGRVVASRSLLDPAGDISLNDACANYLRTSNIEHQVYVCGEFEVVRQSVLARYSLNENTFDPISQQSAFVPPGYAEIFSLGFYKLWQGDYVSACYLLLPQLENSIRWILELRRKETTKIDVSLFEEATSLSQMLANYRSEMEGVFDSDHVLTMDLLFNMKGGAAIRHTMAHGRYTVNHCYQPTSVFACVFIFYLTCLPLFSVWEDKVEPYLAD</sequence>
<comment type="caution">
    <text evidence="2">The sequence shown here is derived from an EMBL/GenBank/DDBJ whole genome shotgun (WGS) entry which is preliminary data.</text>
</comment>
<evidence type="ECO:0000259" key="1">
    <source>
        <dbReference type="Pfam" id="PF24098"/>
    </source>
</evidence>
<dbReference type="AlphaFoldDB" id="A0A5V2R855"/>
<name>A0A5V2R855_SALER</name>
<proteinExistence type="predicted"/>